<name>A0ACC7P685_9PSED</name>
<organism evidence="1 2">
    <name type="scientific">Pseudomonas imrae</name>
    <dbReference type="NCBI Taxonomy" id="2992837"/>
    <lineage>
        <taxon>Bacteria</taxon>
        <taxon>Pseudomonadati</taxon>
        <taxon>Pseudomonadota</taxon>
        <taxon>Gammaproteobacteria</taxon>
        <taxon>Pseudomonadales</taxon>
        <taxon>Pseudomonadaceae</taxon>
        <taxon>Pseudomonas</taxon>
    </lineage>
</organism>
<dbReference type="Proteomes" id="UP001637618">
    <property type="component" value="Unassembled WGS sequence"/>
</dbReference>
<gene>
    <name evidence="1" type="ORF">OOJ96_00095</name>
</gene>
<keyword evidence="2" id="KW-1185">Reference proteome</keyword>
<proteinExistence type="predicted"/>
<evidence type="ECO:0000313" key="2">
    <source>
        <dbReference type="Proteomes" id="UP001637618"/>
    </source>
</evidence>
<accession>A0ACC7P685</accession>
<sequence length="64" mass="6766">MKPLHVLLITLLAAASTGALAEDGSDRSRQNLSQFRQQQLQIHGIGNVSRPATAVSDTPVSKAV</sequence>
<reference evidence="1" key="1">
    <citation type="submission" date="2022-11" db="EMBL/GenBank/DDBJ databases">
        <title>Draft genome sequences of strains of Pseudomonas imrae sp. nov.</title>
        <authorList>
            <person name="Salva Serra F."/>
            <person name="Nimje P."/>
            <person name="Moore E.R.B."/>
            <person name="Marathe N.P."/>
        </authorList>
    </citation>
    <scope>NUCLEOTIDE SEQUENCE</scope>
    <source>
        <strain evidence="1">15FMM2</strain>
    </source>
</reference>
<evidence type="ECO:0000313" key="1">
    <source>
        <dbReference type="EMBL" id="MFO2475808.1"/>
    </source>
</evidence>
<dbReference type="EMBL" id="JAPEQY010000001">
    <property type="protein sequence ID" value="MFO2475808.1"/>
    <property type="molecule type" value="Genomic_DNA"/>
</dbReference>
<protein>
    <submittedName>
        <fullName evidence="1">Uncharacterized protein</fullName>
    </submittedName>
</protein>
<comment type="caution">
    <text evidence="1">The sequence shown here is derived from an EMBL/GenBank/DDBJ whole genome shotgun (WGS) entry which is preliminary data.</text>
</comment>